<protein>
    <submittedName>
        <fullName evidence="1">Uncharacterized protein</fullName>
    </submittedName>
</protein>
<name>A0A1R3JE87_COCAP</name>
<gene>
    <name evidence="1" type="ORF">CCACVL1_06602</name>
</gene>
<accession>A0A1R3JE87</accession>
<dbReference type="AlphaFoldDB" id="A0A1R3JE87"/>
<reference evidence="1 2" key="1">
    <citation type="submission" date="2013-09" db="EMBL/GenBank/DDBJ databases">
        <title>Corchorus capsularis genome sequencing.</title>
        <authorList>
            <person name="Alam M."/>
            <person name="Haque M.S."/>
            <person name="Islam M.S."/>
            <person name="Emdad E.M."/>
            <person name="Islam M.M."/>
            <person name="Ahmed B."/>
            <person name="Halim A."/>
            <person name="Hossen Q.M.M."/>
            <person name="Hossain M.Z."/>
            <person name="Ahmed R."/>
            <person name="Khan M.M."/>
            <person name="Islam R."/>
            <person name="Rashid M.M."/>
            <person name="Khan S.A."/>
            <person name="Rahman M.S."/>
            <person name="Alam M."/>
        </authorList>
    </citation>
    <scope>NUCLEOTIDE SEQUENCE [LARGE SCALE GENOMIC DNA]</scope>
    <source>
        <strain evidence="2">cv. CVL-1</strain>
        <tissue evidence="1">Whole seedling</tissue>
    </source>
</reference>
<organism evidence="1 2">
    <name type="scientific">Corchorus capsularis</name>
    <name type="common">Jute</name>
    <dbReference type="NCBI Taxonomy" id="210143"/>
    <lineage>
        <taxon>Eukaryota</taxon>
        <taxon>Viridiplantae</taxon>
        <taxon>Streptophyta</taxon>
        <taxon>Embryophyta</taxon>
        <taxon>Tracheophyta</taxon>
        <taxon>Spermatophyta</taxon>
        <taxon>Magnoliopsida</taxon>
        <taxon>eudicotyledons</taxon>
        <taxon>Gunneridae</taxon>
        <taxon>Pentapetalae</taxon>
        <taxon>rosids</taxon>
        <taxon>malvids</taxon>
        <taxon>Malvales</taxon>
        <taxon>Malvaceae</taxon>
        <taxon>Grewioideae</taxon>
        <taxon>Apeibeae</taxon>
        <taxon>Corchorus</taxon>
    </lineage>
</organism>
<dbReference type="EMBL" id="AWWV01008101">
    <property type="protein sequence ID" value="OMO93148.1"/>
    <property type="molecule type" value="Genomic_DNA"/>
</dbReference>
<sequence length="41" mass="4891">MNLIRFKNDIHCITIIIHIDVNLQTNLNRPFSIIDTDKSFY</sequence>
<evidence type="ECO:0000313" key="2">
    <source>
        <dbReference type="Proteomes" id="UP000188268"/>
    </source>
</evidence>
<comment type="caution">
    <text evidence="1">The sequence shown here is derived from an EMBL/GenBank/DDBJ whole genome shotgun (WGS) entry which is preliminary data.</text>
</comment>
<keyword evidence="2" id="KW-1185">Reference proteome</keyword>
<evidence type="ECO:0000313" key="1">
    <source>
        <dbReference type="EMBL" id="OMO93148.1"/>
    </source>
</evidence>
<proteinExistence type="predicted"/>
<dbReference type="Proteomes" id="UP000188268">
    <property type="component" value="Unassembled WGS sequence"/>
</dbReference>
<dbReference type="Gramene" id="OMO93148">
    <property type="protein sequence ID" value="OMO93148"/>
    <property type="gene ID" value="CCACVL1_06602"/>
</dbReference>